<reference evidence="1 2" key="1">
    <citation type="journal article" date="2013" name="Genome Announc.">
        <title>Draft Genome Sequence of the Cellulolytic, Mesophilic, Anaerobic Bacterium Clostridium termitidis Strain CT1112 (DSM 5398).</title>
        <authorList>
            <person name="Lal S."/>
            <person name="Ramachandran U."/>
            <person name="Zhang X."/>
            <person name="Munir R."/>
            <person name="Sparling R."/>
            <person name="Levin D.B."/>
        </authorList>
    </citation>
    <scope>NUCLEOTIDE SEQUENCE [LARGE SCALE GENOMIC DNA]</scope>
    <source>
        <strain evidence="1 2">CT1112</strain>
    </source>
</reference>
<dbReference type="EMBL" id="AORV01000002">
    <property type="protein sequence ID" value="EMS74228.1"/>
    <property type="molecule type" value="Genomic_DNA"/>
</dbReference>
<keyword evidence="2" id="KW-1185">Reference proteome</keyword>
<accession>S0G093</accession>
<dbReference type="Proteomes" id="UP000014155">
    <property type="component" value="Unassembled WGS sequence"/>
</dbReference>
<gene>
    <name evidence="1" type="ORF">CTER_0041</name>
</gene>
<dbReference type="AlphaFoldDB" id="S0G093"/>
<proteinExistence type="predicted"/>
<evidence type="ECO:0000313" key="1">
    <source>
        <dbReference type="EMBL" id="EMS74228.1"/>
    </source>
</evidence>
<evidence type="ECO:0000313" key="2">
    <source>
        <dbReference type="Proteomes" id="UP000014155"/>
    </source>
</evidence>
<protein>
    <submittedName>
        <fullName evidence="1">Uncharacterized protein</fullName>
    </submittedName>
</protein>
<name>S0G093_RUMCE</name>
<comment type="caution">
    <text evidence="1">The sequence shown here is derived from an EMBL/GenBank/DDBJ whole genome shotgun (WGS) entry which is preliminary data.</text>
</comment>
<sequence>MYYIFIHILCVIIKNTTTSYATTTATLSREDSGSSTGGDVGASSTIYWNEYTISSGGQQVAAVKLIKAIGRWYIYQSGVVLSNLLVQGLQQGWRSPEGSVVDSLYHVPATYTSVTQTYTFSPIEEDALWCMLSFNMTCNWQRGTGSKYPFEFINCQKFV</sequence>
<dbReference type="RefSeq" id="WP_004622798.1">
    <property type="nucleotide sequence ID" value="NZ_AORV01000002.1"/>
</dbReference>
<organism evidence="1 2">
    <name type="scientific">Ruminiclostridium cellobioparum subsp. termitidis CT1112</name>
    <dbReference type="NCBI Taxonomy" id="1195236"/>
    <lineage>
        <taxon>Bacteria</taxon>
        <taxon>Bacillati</taxon>
        <taxon>Bacillota</taxon>
        <taxon>Clostridia</taxon>
        <taxon>Eubacteriales</taxon>
        <taxon>Oscillospiraceae</taxon>
        <taxon>Ruminiclostridium</taxon>
    </lineage>
</organism>